<dbReference type="EMBL" id="GL945524">
    <property type="protein sequence ID" value="EGN91932.1"/>
    <property type="molecule type" value="Genomic_DNA"/>
</dbReference>
<accession>F8QID3</accession>
<name>F8QID3_SERL3</name>
<dbReference type="InParanoid" id="F8QID3"/>
<dbReference type="AlphaFoldDB" id="F8QID3"/>
<feature type="domain" description="CxC2-like cysteine cluster KDZ transposase-associated" evidence="1">
    <location>
        <begin position="77"/>
        <end position="159"/>
    </location>
</feature>
<dbReference type="InterPro" id="IPR041457">
    <property type="entry name" value="CxC2_KDZ-assoc"/>
</dbReference>
<proteinExistence type="predicted"/>
<gene>
    <name evidence="2" type="ORF">SERLA73DRAFT_66610</name>
</gene>
<evidence type="ECO:0000313" key="2">
    <source>
        <dbReference type="EMBL" id="EGN91932.1"/>
    </source>
</evidence>
<dbReference type="Pfam" id="PF18803">
    <property type="entry name" value="CxC2"/>
    <property type="match status" value="1"/>
</dbReference>
<reference evidence="3" key="1">
    <citation type="journal article" date="2011" name="Science">
        <title>The plant cell wall-decomposing machinery underlies the functional diversity of forest fungi.</title>
        <authorList>
            <person name="Eastwood D.C."/>
            <person name="Floudas D."/>
            <person name="Binder M."/>
            <person name="Majcherczyk A."/>
            <person name="Schneider P."/>
            <person name="Aerts A."/>
            <person name="Asiegbu F.O."/>
            <person name="Baker S.E."/>
            <person name="Barry K."/>
            <person name="Bendiksby M."/>
            <person name="Blumentritt M."/>
            <person name="Coutinho P.M."/>
            <person name="Cullen D."/>
            <person name="de Vries R.P."/>
            <person name="Gathman A."/>
            <person name="Goodell B."/>
            <person name="Henrissat B."/>
            <person name="Ihrmark K."/>
            <person name="Kauserud H."/>
            <person name="Kohler A."/>
            <person name="LaButti K."/>
            <person name="Lapidus A."/>
            <person name="Lavin J.L."/>
            <person name="Lee Y.-H."/>
            <person name="Lindquist E."/>
            <person name="Lilly W."/>
            <person name="Lucas S."/>
            <person name="Morin E."/>
            <person name="Murat C."/>
            <person name="Oguiza J.A."/>
            <person name="Park J."/>
            <person name="Pisabarro A.G."/>
            <person name="Riley R."/>
            <person name="Rosling A."/>
            <person name="Salamov A."/>
            <person name="Schmidt O."/>
            <person name="Schmutz J."/>
            <person name="Skrede I."/>
            <person name="Stenlid J."/>
            <person name="Wiebenga A."/>
            <person name="Xie X."/>
            <person name="Kuees U."/>
            <person name="Hibbett D.S."/>
            <person name="Hoffmeister D."/>
            <person name="Hoegberg N."/>
            <person name="Martin F."/>
            <person name="Grigoriev I.V."/>
            <person name="Watkinson S.C."/>
        </authorList>
    </citation>
    <scope>NUCLEOTIDE SEQUENCE [LARGE SCALE GENOMIC DNA]</scope>
    <source>
        <strain evidence="3">strain S7.3</strain>
    </source>
</reference>
<protein>
    <recommendedName>
        <fullName evidence="1">CxC2-like cysteine cluster KDZ transposase-associated domain-containing protein</fullName>
    </recommendedName>
</protein>
<organism evidence="3">
    <name type="scientific">Serpula lacrymans var. lacrymans (strain S7.3)</name>
    <name type="common">Dry rot fungus</name>
    <dbReference type="NCBI Taxonomy" id="936435"/>
    <lineage>
        <taxon>Eukaryota</taxon>
        <taxon>Fungi</taxon>
        <taxon>Dikarya</taxon>
        <taxon>Basidiomycota</taxon>
        <taxon>Agaricomycotina</taxon>
        <taxon>Agaricomycetes</taxon>
        <taxon>Agaricomycetidae</taxon>
        <taxon>Boletales</taxon>
        <taxon>Coniophorineae</taxon>
        <taxon>Serpulaceae</taxon>
        <taxon>Serpula</taxon>
    </lineage>
</organism>
<sequence length="163" mass="18719">MSCCRDAHQRLPFHRIERWKGTHFEPSWLYRASLVIHLGHTRKPCLGHDDNHSAPSDDEEAELWEDEEVIMMGVMPKRTSSTDINGNTMMLLVDKSSVHHFPIRWCSCPNAACLDIQLLSNGLYLSSQKKPQSAFTFSLLDDFLINNKECYTSAMTFYSRHGS</sequence>
<dbReference type="HOGENOM" id="CLU_003703_1_1_1"/>
<evidence type="ECO:0000259" key="1">
    <source>
        <dbReference type="Pfam" id="PF18803"/>
    </source>
</evidence>
<dbReference type="Proteomes" id="UP000008063">
    <property type="component" value="Unassembled WGS sequence"/>
</dbReference>
<evidence type="ECO:0000313" key="3">
    <source>
        <dbReference type="Proteomes" id="UP000008063"/>
    </source>
</evidence>
<dbReference type="OrthoDB" id="2678741at2759"/>
<keyword evidence="3" id="KW-1185">Reference proteome</keyword>